<keyword evidence="1" id="KW-0812">Transmembrane</keyword>
<feature type="transmembrane region" description="Helical" evidence="1">
    <location>
        <begin position="328"/>
        <end position="350"/>
    </location>
</feature>
<dbReference type="AlphaFoldDB" id="A0A1I7RUP2"/>
<sequence>MRTAFFTHPYVALVHWSFLATFIGHTNFAVVWSLFYRYFMGFFGWPARLAESVWFMPLLALLTYVACTPLLYPLIIYPIPDAPRIKELFRQQLPHLQEYESKMSYACVPNSDASRFFILIVIVLFVTFLIMGIVLYGIMLHRIYITNPHDALFRTTTRLHNMLVKAFGVQLFVGYVFLCLPCMAMFAAFYAQWEEGTTICAFSFAMLQLHGSADFVTMMYFITPYRKKLMEILWRNPLSMIYVDGAEWLAKYTLPITALIEVTCAPYVIFLALFHSRQMKRYRFLILNNVVGSCLLNLAFCLAKPHYMFPAACVINDSTLLRNHYSNVAYNCVFVLLLLYSDMSIVWSLFYRYFIAFPGWPSDFVDKGNLALFLAVGGQVLMSAVVLFPLLVFPIPSPLTQKSLFLQQLPQLKGQEPYLSYVCIAHSETATSYALLRLIILIGFFATGTTLFCIMSYKLAVLKSSRGYFGSTQKMHRMLYKAVAVQLFIGYIFFLFPTAVAMLTYYCQWKEGTTIASICTMLVQFHGCVDLLTMMYFITPYRQKFMKMMTGKRAEETKFTTTITVAYSSSRFTNKGSANSCTLLS</sequence>
<protein>
    <submittedName>
        <fullName evidence="2">(pine wood nematode) hypothetical protein</fullName>
    </submittedName>
</protein>
<evidence type="ECO:0000313" key="5">
    <source>
        <dbReference type="Proteomes" id="UP000659654"/>
    </source>
</evidence>
<dbReference type="EMBL" id="CAJFCV020000004">
    <property type="protein sequence ID" value="CAG9114284.1"/>
    <property type="molecule type" value="Genomic_DNA"/>
</dbReference>
<keyword evidence="1" id="KW-0472">Membrane</keyword>
<feature type="transmembrane region" description="Helical" evidence="1">
    <location>
        <begin position="198"/>
        <end position="222"/>
    </location>
</feature>
<name>A0A1I7RUP2_BURXY</name>
<evidence type="ECO:0000313" key="2">
    <source>
        <dbReference type="EMBL" id="CAD5225254.1"/>
    </source>
</evidence>
<dbReference type="WBParaSite" id="BXY_0445200.1">
    <property type="protein sequence ID" value="BXY_0445200.1"/>
    <property type="gene ID" value="BXY_0445200"/>
</dbReference>
<dbReference type="Proteomes" id="UP000582659">
    <property type="component" value="Unassembled WGS sequence"/>
</dbReference>
<reference evidence="6" key="1">
    <citation type="submission" date="2016-11" db="UniProtKB">
        <authorList>
            <consortium name="WormBaseParasite"/>
        </authorList>
    </citation>
    <scope>IDENTIFICATION</scope>
</reference>
<dbReference type="Proteomes" id="UP000659654">
    <property type="component" value="Unassembled WGS sequence"/>
</dbReference>
<feature type="transmembrane region" description="Helical" evidence="1">
    <location>
        <begin position="55"/>
        <end position="77"/>
    </location>
</feature>
<feature type="transmembrane region" description="Helical" evidence="1">
    <location>
        <begin position="515"/>
        <end position="539"/>
    </location>
</feature>
<feature type="transmembrane region" description="Helical" evidence="1">
    <location>
        <begin position="434"/>
        <end position="457"/>
    </location>
</feature>
<dbReference type="Pfam" id="PF10318">
    <property type="entry name" value="7TM_GPCR_Srh"/>
    <property type="match status" value="2"/>
</dbReference>
<keyword evidence="5" id="KW-1185">Reference proteome</keyword>
<feature type="transmembrane region" description="Helical" evidence="1">
    <location>
        <begin position="286"/>
        <end position="308"/>
    </location>
</feature>
<evidence type="ECO:0000313" key="4">
    <source>
        <dbReference type="Proteomes" id="UP000095284"/>
    </source>
</evidence>
<feature type="transmembrane region" description="Helical" evidence="1">
    <location>
        <begin position="167"/>
        <end position="191"/>
    </location>
</feature>
<evidence type="ECO:0000313" key="6">
    <source>
        <dbReference type="WBParaSite" id="BXY_0445200.1"/>
    </source>
</evidence>
<dbReference type="PANTHER" id="PTHR46891">
    <property type="entry name" value="SERPENTINE RECEPTOR, CLASS H-RELATED"/>
    <property type="match status" value="1"/>
</dbReference>
<dbReference type="EMBL" id="CAJFDI010000004">
    <property type="protein sequence ID" value="CAD5225254.1"/>
    <property type="molecule type" value="Genomic_DNA"/>
</dbReference>
<accession>A0A1I7RUP2</accession>
<dbReference type="Proteomes" id="UP000095284">
    <property type="component" value="Unplaced"/>
</dbReference>
<feature type="transmembrane region" description="Helical" evidence="1">
    <location>
        <begin position="116"/>
        <end position="139"/>
    </location>
</feature>
<evidence type="ECO:0000313" key="3">
    <source>
        <dbReference type="EMBL" id="CAG9114284.1"/>
    </source>
</evidence>
<feature type="transmembrane region" description="Helical" evidence="1">
    <location>
        <begin position="370"/>
        <end position="395"/>
    </location>
</feature>
<gene>
    <name evidence="2" type="ORF">BXYJ_LOCUS8452</name>
</gene>
<feature type="transmembrane region" description="Helical" evidence="1">
    <location>
        <begin position="12"/>
        <end position="35"/>
    </location>
</feature>
<feature type="transmembrane region" description="Helical" evidence="1">
    <location>
        <begin position="478"/>
        <end position="503"/>
    </location>
</feature>
<proteinExistence type="predicted"/>
<dbReference type="InterPro" id="IPR019422">
    <property type="entry name" value="7TM_GPCR_serpentine_rcpt_Srh"/>
</dbReference>
<reference evidence="3" key="2">
    <citation type="submission" date="2020-08" db="EMBL/GenBank/DDBJ databases">
        <authorList>
            <person name="Kikuchi T."/>
        </authorList>
    </citation>
    <scope>NUCLEOTIDE SEQUENCE</scope>
    <source>
        <strain evidence="2">Ka4C1</strain>
    </source>
</reference>
<organism evidence="4 6">
    <name type="scientific">Bursaphelenchus xylophilus</name>
    <name type="common">Pinewood nematode worm</name>
    <name type="synonym">Aphelenchoides xylophilus</name>
    <dbReference type="NCBI Taxonomy" id="6326"/>
    <lineage>
        <taxon>Eukaryota</taxon>
        <taxon>Metazoa</taxon>
        <taxon>Ecdysozoa</taxon>
        <taxon>Nematoda</taxon>
        <taxon>Chromadorea</taxon>
        <taxon>Rhabditida</taxon>
        <taxon>Tylenchina</taxon>
        <taxon>Tylenchomorpha</taxon>
        <taxon>Aphelenchoidea</taxon>
        <taxon>Aphelenchoididae</taxon>
        <taxon>Bursaphelenchus</taxon>
    </lineage>
</organism>
<keyword evidence="1" id="KW-1133">Transmembrane helix</keyword>
<feature type="transmembrane region" description="Helical" evidence="1">
    <location>
        <begin position="252"/>
        <end position="274"/>
    </location>
</feature>
<evidence type="ECO:0000256" key="1">
    <source>
        <dbReference type="SAM" id="Phobius"/>
    </source>
</evidence>